<dbReference type="RefSeq" id="XP_013409815.1">
    <property type="nucleotide sequence ID" value="XM_013554361.1"/>
</dbReference>
<sequence length="90" mass="9999">ALDGFLFVVNSQGKVEFVSENIAQYLKYNPCDVVAKSIYNIIHVGDHAQFSSSLLPMSVGGSLSWPREGSLGNCSRTFYCRMLIKPPGRW</sequence>
<evidence type="ECO:0000313" key="3">
    <source>
        <dbReference type="RefSeq" id="XP_013409815.1"/>
    </source>
</evidence>
<accession>A0A1S3JHC6</accession>
<dbReference type="KEGG" id="lak:106173283"/>
<evidence type="ECO:0000313" key="2">
    <source>
        <dbReference type="Proteomes" id="UP000085678"/>
    </source>
</evidence>
<dbReference type="GO" id="GO:0005634">
    <property type="term" value="C:nucleus"/>
    <property type="evidence" value="ECO:0007669"/>
    <property type="project" value="InterPro"/>
</dbReference>
<dbReference type="InterPro" id="IPR017426">
    <property type="entry name" value="Nuclear_rcpt_coactivator"/>
</dbReference>
<dbReference type="SUPFAM" id="SSF55785">
    <property type="entry name" value="PYP-like sensor domain (PAS domain)"/>
    <property type="match status" value="1"/>
</dbReference>
<keyword evidence="2" id="KW-1185">Reference proteome</keyword>
<reference evidence="3" key="1">
    <citation type="submission" date="2025-08" db="UniProtKB">
        <authorList>
            <consortium name="RefSeq"/>
        </authorList>
    </citation>
    <scope>IDENTIFICATION</scope>
    <source>
        <tissue evidence="3">Gonads</tissue>
    </source>
</reference>
<dbReference type="CDD" id="cd00130">
    <property type="entry name" value="PAS"/>
    <property type="match status" value="1"/>
</dbReference>
<dbReference type="PANTHER" id="PTHR10684:SF4">
    <property type="entry name" value="TAIMAN, ISOFORM G"/>
    <property type="match status" value="1"/>
</dbReference>
<dbReference type="OrthoDB" id="10035882at2759"/>
<dbReference type="STRING" id="7574.A0A1S3JHC6"/>
<dbReference type="GO" id="GO:0016922">
    <property type="term" value="F:nuclear receptor binding"/>
    <property type="evidence" value="ECO:0007669"/>
    <property type="project" value="TreeGrafter"/>
</dbReference>
<protein>
    <submittedName>
        <fullName evidence="3">Nuclear receptor coactivator 1-like</fullName>
    </submittedName>
</protein>
<dbReference type="GO" id="GO:0045944">
    <property type="term" value="P:positive regulation of transcription by RNA polymerase II"/>
    <property type="evidence" value="ECO:0007669"/>
    <property type="project" value="TreeGrafter"/>
</dbReference>
<feature type="non-terminal residue" evidence="3">
    <location>
        <position position="1"/>
    </location>
</feature>
<dbReference type="InterPro" id="IPR035965">
    <property type="entry name" value="PAS-like_dom_sf"/>
</dbReference>
<feature type="domain" description="PAS" evidence="1">
    <location>
        <begin position="1"/>
        <end position="62"/>
    </location>
</feature>
<dbReference type="Gene3D" id="3.30.450.20">
    <property type="entry name" value="PAS domain"/>
    <property type="match status" value="1"/>
</dbReference>
<name>A0A1S3JHC6_LINAN</name>
<dbReference type="GO" id="GO:0003713">
    <property type="term" value="F:transcription coactivator activity"/>
    <property type="evidence" value="ECO:0007669"/>
    <property type="project" value="InterPro"/>
</dbReference>
<dbReference type="AlphaFoldDB" id="A0A1S3JHC6"/>
<dbReference type="InParanoid" id="A0A1S3JHC6"/>
<dbReference type="PANTHER" id="PTHR10684">
    <property type="entry name" value="NUCLEAR RECEPTOR COACTIVATOR"/>
    <property type="match status" value="1"/>
</dbReference>
<dbReference type="Proteomes" id="UP000085678">
    <property type="component" value="Unplaced"/>
</dbReference>
<dbReference type="GeneID" id="106173283"/>
<gene>
    <name evidence="3" type="primary">LOC106173283</name>
</gene>
<dbReference type="GO" id="GO:0032870">
    <property type="term" value="P:cellular response to hormone stimulus"/>
    <property type="evidence" value="ECO:0007669"/>
    <property type="project" value="TreeGrafter"/>
</dbReference>
<evidence type="ECO:0000259" key="1">
    <source>
        <dbReference type="PROSITE" id="PS50112"/>
    </source>
</evidence>
<dbReference type="InterPro" id="IPR000014">
    <property type="entry name" value="PAS"/>
</dbReference>
<dbReference type="PROSITE" id="PS50112">
    <property type="entry name" value="PAS"/>
    <property type="match status" value="1"/>
</dbReference>
<organism evidence="2 3">
    <name type="scientific">Lingula anatina</name>
    <name type="common">Brachiopod</name>
    <name type="synonym">Lingula unguis</name>
    <dbReference type="NCBI Taxonomy" id="7574"/>
    <lineage>
        <taxon>Eukaryota</taxon>
        <taxon>Metazoa</taxon>
        <taxon>Spiralia</taxon>
        <taxon>Lophotrochozoa</taxon>
        <taxon>Brachiopoda</taxon>
        <taxon>Linguliformea</taxon>
        <taxon>Lingulata</taxon>
        <taxon>Lingulida</taxon>
        <taxon>Linguloidea</taxon>
        <taxon>Lingulidae</taxon>
        <taxon>Lingula</taxon>
    </lineage>
</organism>
<proteinExistence type="predicted"/>